<dbReference type="Proteomes" id="UP000198649">
    <property type="component" value="Unassembled WGS sequence"/>
</dbReference>
<sequence>MPLTALLAVLVALAIVLLVVLVRLRRGKGTVTALDDLAGTDLKPGHGLVARLLPLPAPAGAAESATSGAWATASRTLATAGRHDRAVLAQWAADLEVLRPLLAGRHAELRHRLAALPAADPATTLDRAREVARSLVDDASVSLATPDHLLVSGTATPTTPAPTGSRRSALTGDRAALLRLASHWAARADEAATAGELGLERREAELATYDAFLVGLAERHAPGGAMVAAALGDLARTLVAALDDPEPGTTPGDDAALVRDLLAPLLPRSERDAYLALAQPMPLAVGY</sequence>
<dbReference type="STRING" id="1005945.SAMN05216561_101417"/>
<dbReference type="EMBL" id="FOQG01000001">
    <property type="protein sequence ID" value="SFH67700.1"/>
    <property type="molecule type" value="Genomic_DNA"/>
</dbReference>
<evidence type="ECO:0000313" key="2">
    <source>
        <dbReference type="EMBL" id="SFH67700.1"/>
    </source>
</evidence>
<keyword evidence="3" id="KW-1185">Reference proteome</keyword>
<reference evidence="2 3" key="1">
    <citation type="submission" date="2016-10" db="EMBL/GenBank/DDBJ databases">
        <authorList>
            <person name="de Groot N.N."/>
        </authorList>
    </citation>
    <scope>NUCLEOTIDE SEQUENCE [LARGE SCALE GENOMIC DNA]</scope>
    <source>
        <strain evidence="2 3">CGMCC 1.11156</strain>
    </source>
</reference>
<dbReference type="AlphaFoldDB" id="A0A1I3BZQ2"/>
<protein>
    <submittedName>
        <fullName evidence="2">Uncharacterized protein</fullName>
    </submittedName>
</protein>
<organism evidence="2 3">
    <name type="scientific">Nocardioides psychrotolerans</name>
    <dbReference type="NCBI Taxonomy" id="1005945"/>
    <lineage>
        <taxon>Bacteria</taxon>
        <taxon>Bacillati</taxon>
        <taxon>Actinomycetota</taxon>
        <taxon>Actinomycetes</taxon>
        <taxon>Propionibacteriales</taxon>
        <taxon>Nocardioidaceae</taxon>
        <taxon>Nocardioides</taxon>
    </lineage>
</organism>
<accession>A0A1I3BZQ2</accession>
<feature type="compositionally biased region" description="Low complexity" evidence="1">
    <location>
        <begin position="154"/>
        <end position="163"/>
    </location>
</feature>
<evidence type="ECO:0000256" key="1">
    <source>
        <dbReference type="SAM" id="MobiDB-lite"/>
    </source>
</evidence>
<gene>
    <name evidence="2" type="ORF">SAMN05216561_101417</name>
</gene>
<name>A0A1I3BZQ2_9ACTN</name>
<evidence type="ECO:0000313" key="3">
    <source>
        <dbReference type="Proteomes" id="UP000198649"/>
    </source>
</evidence>
<proteinExistence type="predicted"/>
<feature type="region of interest" description="Disordered" evidence="1">
    <location>
        <begin position="150"/>
        <end position="169"/>
    </location>
</feature>
<dbReference type="RefSeq" id="WP_091109969.1">
    <property type="nucleotide sequence ID" value="NZ_BKAF01000001.1"/>
</dbReference>